<comment type="caution">
    <text evidence="2">The sequence shown here is derived from an EMBL/GenBank/DDBJ whole genome shotgun (WGS) entry which is preliminary data.</text>
</comment>
<keyword evidence="3" id="KW-1185">Reference proteome</keyword>
<reference evidence="2 3" key="1">
    <citation type="journal article" date="2012" name="PLoS ONE">
        <title>Functional divergence in the genus oenococcus as predicted by genome sequencing of the newly-described species, Oenococcus kitaharae.</title>
        <authorList>
            <person name="Borneman A.R."/>
            <person name="McCarthy J.M."/>
            <person name="Chambers P.J."/>
            <person name="Bartowsky E.J."/>
        </authorList>
    </citation>
    <scope>NUCLEOTIDE SEQUENCE [LARGE SCALE GENOMIC DNA]</scope>
    <source>
        <strain evidence="3">DSM17330</strain>
    </source>
</reference>
<evidence type="ECO:0000313" key="2">
    <source>
        <dbReference type="EMBL" id="EHN58604.1"/>
    </source>
</evidence>
<evidence type="ECO:0000313" key="3">
    <source>
        <dbReference type="Proteomes" id="UP000004959"/>
    </source>
</evidence>
<dbReference type="AlphaFoldDB" id="G9WHN0"/>
<evidence type="ECO:0000256" key="1">
    <source>
        <dbReference type="SAM" id="MobiDB-lite"/>
    </source>
</evidence>
<sequence>MSLEAQIKQANNPNQKEALQHQLSHVIQGISSRTETELKEFTGNNPDIKQSGKNVAQELKP</sequence>
<organism evidence="2 3">
    <name type="scientific">Oenococcus kitaharae DSM 17330</name>
    <dbReference type="NCBI Taxonomy" id="1045004"/>
    <lineage>
        <taxon>Bacteria</taxon>
        <taxon>Bacillati</taxon>
        <taxon>Bacillota</taxon>
        <taxon>Bacilli</taxon>
        <taxon>Lactobacillales</taxon>
        <taxon>Lactobacillaceae</taxon>
        <taxon>Oenococcus</taxon>
    </lineage>
</organism>
<gene>
    <name evidence="2" type="ORF">OKIT_0488</name>
</gene>
<protein>
    <submittedName>
        <fullName evidence="2">Uncharacterized protein</fullName>
    </submittedName>
</protein>
<feature type="region of interest" description="Disordered" evidence="1">
    <location>
        <begin position="41"/>
        <end position="61"/>
    </location>
</feature>
<dbReference type="HOGENOM" id="CLU_2918134_0_0_9"/>
<dbReference type="Proteomes" id="UP000004959">
    <property type="component" value="Chromosome"/>
</dbReference>
<dbReference type="PATRIC" id="fig|1045004.4.peg.484"/>
<accession>G9WHN0</accession>
<dbReference type="RefSeq" id="WP_007744997.1">
    <property type="nucleotide sequence ID" value="NZ_CM001398.1"/>
</dbReference>
<feature type="compositionally biased region" description="Polar residues" evidence="1">
    <location>
        <begin position="42"/>
        <end position="54"/>
    </location>
</feature>
<name>G9WHN0_9LACO</name>
<proteinExistence type="predicted"/>
<dbReference type="EMBL" id="AFVZ01000001">
    <property type="protein sequence ID" value="EHN58604.1"/>
    <property type="molecule type" value="Genomic_DNA"/>
</dbReference>